<feature type="region of interest" description="Disordered" evidence="1">
    <location>
        <begin position="255"/>
        <end position="295"/>
    </location>
</feature>
<keyword evidence="2" id="KW-0472">Membrane</keyword>
<feature type="transmembrane region" description="Helical" evidence="2">
    <location>
        <begin position="45"/>
        <end position="66"/>
    </location>
</feature>
<evidence type="ECO:0000313" key="4">
    <source>
        <dbReference type="Proteomes" id="UP001597326"/>
    </source>
</evidence>
<accession>A0ABW4RY04</accession>
<gene>
    <name evidence="3" type="ORF">ACFSCS_13355</name>
</gene>
<reference evidence="4" key="1">
    <citation type="journal article" date="2019" name="Int. J. Syst. Evol. Microbiol.">
        <title>The Global Catalogue of Microorganisms (GCM) 10K type strain sequencing project: providing services to taxonomists for standard genome sequencing and annotation.</title>
        <authorList>
            <consortium name="The Broad Institute Genomics Platform"/>
            <consortium name="The Broad Institute Genome Sequencing Center for Infectious Disease"/>
            <person name="Wu L."/>
            <person name="Ma J."/>
        </authorList>
    </citation>
    <scope>NUCLEOTIDE SEQUENCE [LARGE SCALE GENOMIC DNA]</scope>
    <source>
        <strain evidence="4">CAIM 431</strain>
    </source>
</reference>
<evidence type="ECO:0000256" key="2">
    <source>
        <dbReference type="SAM" id="Phobius"/>
    </source>
</evidence>
<comment type="caution">
    <text evidence="3">The sequence shown here is derived from an EMBL/GenBank/DDBJ whole genome shotgun (WGS) entry which is preliminary data.</text>
</comment>
<protein>
    <submittedName>
        <fullName evidence="3">Uncharacterized protein</fullName>
    </submittedName>
</protein>
<keyword evidence="2" id="KW-0812">Transmembrane</keyword>
<evidence type="ECO:0000256" key="1">
    <source>
        <dbReference type="SAM" id="MobiDB-lite"/>
    </source>
</evidence>
<evidence type="ECO:0000313" key="3">
    <source>
        <dbReference type="EMBL" id="MFD1891161.1"/>
    </source>
</evidence>
<proteinExistence type="predicted"/>
<keyword evidence="4" id="KW-1185">Reference proteome</keyword>
<dbReference type="RefSeq" id="WP_343875369.1">
    <property type="nucleotide sequence ID" value="NZ_BAAAIX010000031.1"/>
</dbReference>
<dbReference type="EMBL" id="JBHUFZ010000030">
    <property type="protein sequence ID" value="MFD1891161.1"/>
    <property type="molecule type" value="Genomic_DNA"/>
</dbReference>
<name>A0ABW4RY04_9ACTN</name>
<dbReference type="Proteomes" id="UP001597326">
    <property type="component" value="Unassembled WGS sequence"/>
</dbReference>
<keyword evidence="2" id="KW-1133">Transmembrane helix</keyword>
<feature type="compositionally biased region" description="Low complexity" evidence="1">
    <location>
        <begin position="71"/>
        <end position="93"/>
    </location>
</feature>
<feature type="region of interest" description="Disordered" evidence="1">
    <location>
        <begin position="71"/>
        <end position="99"/>
    </location>
</feature>
<sequence>MTPSHHDDPVLHLLSEELDQPALNEEAMIEQAISRGRRIRRRRTTVTGGLTLALTVGSVAAVAALLPASSEVQVASTPSSTPTRSRPAASSTPVPSPDAAASIEYEQLTIPATRGQLAILRSHLAGFTITTQSDAQVDHITMELTDAKGTSWAAAGMGHANWHSMTSATPCRPDFHCVAKRVPTGEVRTFTDQEKPGQGTWTTLVRDDGWIVSFAQRGVRDGSQVVTRPGRVLDDAQVRALLTDPRWDKEFHVVPTSSRTVAPTPAPTGLDSVATTPTASGPARPSATPGAASSR</sequence>
<organism evidence="3 4">
    <name type="scientific">Luteococcus peritonei</name>
    <dbReference type="NCBI Taxonomy" id="88874"/>
    <lineage>
        <taxon>Bacteria</taxon>
        <taxon>Bacillati</taxon>
        <taxon>Actinomycetota</taxon>
        <taxon>Actinomycetes</taxon>
        <taxon>Propionibacteriales</taxon>
        <taxon>Propionibacteriaceae</taxon>
        <taxon>Luteococcus</taxon>
    </lineage>
</organism>